<gene>
    <name evidence="1" type="ORF">A6M13_12385</name>
</gene>
<dbReference type="RefSeq" id="WP_066544337.1">
    <property type="nucleotide sequence ID" value="NZ_MASJ01000008.1"/>
</dbReference>
<name>A0A1C0YHY0_9BACL</name>
<evidence type="ECO:0000313" key="1">
    <source>
        <dbReference type="EMBL" id="OCS86751.1"/>
    </source>
</evidence>
<dbReference type="AlphaFoldDB" id="A0A1C0YHY0"/>
<dbReference type="EMBL" id="MASJ01000008">
    <property type="protein sequence ID" value="OCS86751.1"/>
    <property type="molecule type" value="Genomic_DNA"/>
</dbReference>
<dbReference type="OrthoDB" id="2974505at2"/>
<reference evidence="1 2" key="1">
    <citation type="submission" date="2016-07" db="EMBL/GenBank/DDBJ databases">
        <title>Caryophanon tenue genome sequencing.</title>
        <authorList>
            <person name="Verma A."/>
            <person name="Pal Y."/>
            <person name="Krishnamurthi S."/>
        </authorList>
    </citation>
    <scope>NUCLEOTIDE SEQUENCE [LARGE SCALE GENOMIC DNA]</scope>
    <source>
        <strain evidence="1 2">DSM 14152</strain>
    </source>
</reference>
<dbReference type="Proteomes" id="UP000093199">
    <property type="component" value="Unassembled WGS sequence"/>
</dbReference>
<proteinExistence type="predicted"/>
<comment type="caution">
    <text evidence="1">The sequence shown here is derived from an EMBL/GenBank/DDBJ whole genome shotgun (WGS) entry which is preliminary data.</text>
</comment>
<accession>A0A1C0YHY0</accession>
<protein>
    <submittedName>
        <fullName evidence="1">Uncharacterized protein</fullName>
    </submittedName>
</protein>
<organism evidence="1 2">
    <name type="scientific">Caryophanon tenue</name>
    <dbReference type="NCBI Taxonomy" id="33978"/>
    <lineage>
        <taxon>Bacteria</taxon>
        <taxon>Bacillati</taxon>
        <taxon>Bacillota</taxon>
        <taxon>Bacilli</taxon>
        <taxon>Bacillales</taxon>
        <taxon>Caryophanaceae</taxon>
        <taxon>Caryophanon</taxon>
    </lineage>
</organism>
<sequence>MEQYIVPFVNEQIVSSTVDEHKTSYFNEAGKLVAEANFSDGQFYGAVFYGKSVTDEQITQQQAHDIVKRVQTIFEQPQFKLQSLTCTNDEYVAVLKWHEPLYDIAIPNTGMTITISLTGFVEDVTLQENDVTIQYPEQLITQEQARAILQQQQIVTLGIVEELGWQYAYKQKYDLYGVAPDGTVRFWYDEEVVSEASFQPLPQVQEIADVRSFIQGGRQANVEQMTRDEDLYWRIETDEHLVLEEDVFTRACQIVRHFAGEEYTHYYHENVPSLRVDEDRYETFRFVYIYEDIAFDFQAITIFVNRETNQIHSVSYVPIPTATFPTLQKPTLSLEQANHIAQQFIDAELTVERDLHDRKRYSLIYLPTYPTSPTGGNIQYIDGFTGNVHWVDTGW</sequence>
<dbReference type="STRING" id="33978.A6M13_12385"/>
<keyword evidence="2" id="KW-1185">Reference proteome</keyword>
<evidence type="ECO:0000313" key="2">
    <source>
        <dbReference type="Proteomes" id="UP000093199"/>
    </source>
</evidence>